<keyword evidence="3" id="KW-1185">Reference proteome</keyword>
<reference evidence="3" key="1">
    <citation type="submission" date="2016-01" db="EMBL/GenBank/DDBJ databases">
        <authorList>
            <person name="Mitreva M."/>
            <person name="Pepin K.H."/>
            <person name="Mihindukulasuriya K.A."/>
            <person name="Fulton R."/>
            <person name="Fronick C."/>
            <person name="O'Laughlin M."/>
            <person name="Miner T."/>
            <person name="Herter B."/>
            <person name="Rosa B.A."/>
            <person name="Cordes M."/>
            <person name="Tomlinson C."/>
            <person name="Wollam A."/>
            <person name="Palsikar V.B."/>
            <person name="Mardis E.R."/>
            <person name="Wilson R.K."/>
        </authorList>
    </citation>
    <scope>NUCLEOTIDE SEQUENCE [LARGE SCALE GENOMIC DNA]</scope>
    <source>
        <strain evidence="3">DNF00729</strain>
    </source>
</reference>
<evidence type="ECO:0000313" key="2">
    <source>
        <dbReference type="EMBL" id="KXB68444.1"/>
    </source>
</evidence>
<name>A0A134AL93_9FIRM</name>
<dbReference type="GO" id="GO:0003871">
    <property type="term" value="F:5-methyltetrahydropteroyltriglutamate-homocysteine S-methyltransferase activity"/>
    <property type="evidence" value="ECO:0007669"/>
    <property type="project" value="InterPro"/>
</dbReference>
<dbReference type="PATRIC" id="fig|755172.3.peg.151"/>
<proteinExistence type="predicted"/>
<dbReference type="Gene3D" id="3.20.20.210">
    <property type="match status" value="1"/>
</dbReference>
<dbReference type="EMBL" id="LSDG01000002">
    <property type="protein sequence ID" value="KXB68444.1"/>
    <property type="molecule type" value="Genomic_DNA"/>
</dbReference>
<dbReference type="GO" id="GO:0009086">
    <property type="term" value="P:methionine biosynthetic process"/>
    <property type="evidence" value="ECO:0007669"/>
    <property type="project" value="InterPro"/>
</dbReference>
<dbReference type="PANTHER" id="PTHR43844">
    <property type="entry name" value="METHIONINE SYNTHASE"/>
    <property type="match status" value="1"/>
</dbReference>
<comment type="caution">
    <text evidence="2">The sequence shown here is derived from an EMBL/GenBank/DDBJ whole genome shotgun (WGS) entry which is preliminary data.</text>
</comment>
<dbReference type="SUPFAM" id="SSF51726">
    <property type="entry name" value="UROD/MetE-like"/>
    <property type="match status" value="1"/>
</dbReference>
<accession>A0A134AL93</accession>
<dbReference type="OrthoDB" id="244285at2"/>
<dbReference type="PANTHER" id="PTHR43844:SF2">
    <property type="entry name" value="SYNTHASE, VITAMIN-B12 INDEPENDENT, PUTATIVE (AFU_ORTHOLOGUE AFUA_3G12060)-RELATED"/>
    <property type="match status" value="1"/>
</dbReference>
<dbReference type="Pfam" id="PF01717">
    <property type="entry name" value="Meth_synt_2"/>
    <property type="match status" value="1"/>
</dbReference>
<dbReference type="InterPro" id="IPR038071">
    <property type="entry name" value="UROD/MetE-like_sf"/>
</dbReference>
<feature type="domain" description="Cobalamin-independent methionine synthase MetE C-terminal/archaeal" evidence="1">
    <location>
        <begin position="7"/>
        <end position="360"/>
    </location>
</feature>
<gene>
    <name evidence="2" type="ORF">HMPREF1863_00157</name>
</gene>
<dbReference type="InterPro" id="IPR002629">
    <property type="entry name" value="Met_Synth_C/arc"/>
</dbReference>
<organism evidence="2 3">
    <name type="scientific">Aedoeadaptatus coxii</name>
    <dbReference type="NCBI Taxonomy" id="755172"/>
    <lineage>
        <taxon>Bacteria</taxon>
        <taxon>Bacillati</taxon>
        <taxon>Bacillota</taxon>
        <taxon>Tissierellia</taxon>
        <taxon>Tissierellales</taxon>
        <taxon>Peptoniphilaceae</taxon>
        <taxon>Aedoeadaptatus</taxon>
    </lineage>
</organism>
<dbReference type="GO" id="GO:0008270">
    <property type="term" value="F:zinc ion binding"/>
    <property type="evidence" value="ECO:0007669"/>
    <property type="project" value="InterPro"/>
</dbReference>
<dbReference type="STRING" id="755172.HMPREF1863_00157"/>
<sequence length="388" mass="43839">MFEVSLMGSMPRGNALLKAVRDVDKGRMSKEDYDAMVEDATEKVVKLQDAYDVDYITCGELSRDNYVSFIAGALGGVNMMSMSDMLPYIENKKAYEDMLSILDVPANSIKNAICAGKVTRDKPLVLEELRAMKRMTKSKKKITLPGPYLVTRSMWLKGLSDNYYNSKEELGADVVAIFKEEIRELQEEGVEIIQFDEPVLTEVVFSPEHTRTFMCASLSEKKDPTEELIFATGLIKEVLASVDREKSRAALHVCRGNWSKDETILLTGSYTPLLELFEAVKADIYFLEYSTDRAGDIASLFENKKIFEHATLGLGVMNPRQDATESKESIIKRVEEVMDYLPPEKIMLNPDCGFATFAKKPVNELEHIEEKLAVLESVKKELRNRYGQ</sequence>
<dbReference type="CDD" id="cd03311">
    <property type="entry name" value="CIMS_C_terminal_like"/>
    <property type="match status" value="1"/>
</dbReference>
<protein>
    <submittedName>
        <fullName evidence="2">Methionine synthase, vitamin-B12 independent</fullName>
    </submittedName>
</protein>
<evidence type="ECO:0000313" key="3">
    <source>
        <dbReference type="Proteomes" id="UP000070442"/>
    </source>
</evidence>
<dbReference type="AlphaFoldDB" id="A0A134AL93"/>
<evidence type="ECO:0000259" key="1">
    <source>
        <dbReference type="Pfam" id="PF01717"/>
    </source>
</evidence>
<dbReference type="RefSeq" id="WP_068366265.1">
    <property type="nucleotide sequence ID" value="NZ_CAUPGT010000016.1"/>
</dbReference>
<dbReference type="Proteomes" id="UP000070442">
    <property type="component" value="Unassembled WGS sequence"/>
</dbReference>